<comment type="caution">
    <text evidence="2">The sequence shown here is derived from an EMBL/GenBank/DDBJ whole genome shotgun (WGS) entry which is preliminary data.</text>
</comment>
<evidence type="ECO:0000256" key="1">
    <source>
        <dbReference type="SAM" id="Phobius"/>
    </source>
</evidence>
<dbReference type="EMBL" id="JAEIJD010000004">
    <property type="protein sequence ID" value="MBI6629630.1"/>
    <property type="molecule type" value="Genomic_DNA"/>
</dbReference>
<gene>
    <name evidence="2" type="ORF">JAO82_07000</name>
</gene>
<name>A0A934HS19_9RHOB</name>
<dbReference type="Gene3D" id="1.20.120.550">
    <property type="entry name" value="Membrane associated eicosanoid/glutathione metabolism-like domain"/>
    <property type="match status" value="1"/>
</dbReference>
<keyword evidence="1" id="KW-1133">Transmembrane helix</keyword>
<feature type="transmembrane region" description="Helical" evidence="1">
    <location>
        <begin position="138"/>
        <end position="160"/>
    </location>
</feature>
<dbReference type="AlphaFoldDB" id="A0A934HS19"/>
<evidence type="ECO:0000313" key="2">
    <source>
        <dbReference type="EMBL" id="MBI6629630.1"/>
    </source>
</evidence>
<reference evidence="2" key="1">
    <citation type="submission" date="2020-12" db="EMBL/GenBank/DDBJ databases">
        <title>Pontibaca salina gen. nov., sp. nov., isolated from marine sediment.</title>
        <authorList>
            <person name="Bo J."/>
            <person name="Wang S."/>
            <person name="Song X."/>
            <person name="Du Z."/>
        </authorList>
    </citation>
    <scope>NUCLEOTIDE SEQUENCE</scope>
    <source>
        <strain evidence="2">S1109L</strain>
    </source>
</reference>
<organism evidence="2 3">
    <name type="scientific">Pontibaca salina</name>
    <dbReference type="NCBI Taxonomy" id="2795731"/>
    <lineage>
        <taxon>Bacteria</taxon>
        <taxon>Pseudomonadati</taxon>
        <taxon>Pseudomonadota</taxon>
        <taxon>Alphaproteobacteria</taxon>
        <taxon>Rhodobacterales</taxon>
        <taxon>Roseobacteraceae</taxon>
        <taxon>Pontibaca</taxon>
    </lineage>
</organism>
<dbReference type="InterPro" id="IPR023352">
    <property type="entry name" value="MAPEG-like_dom_sf"/>
</dbReference>
<protein>
    <submittedName>
        <fullName evidence="2">MAPEG family protein</fullName>
    </submittedName>
</protein>
<keyword evidence="3" id="KW-1185">Reference proteome</keyword>
<accession>A0A934HS19</accession>
<feature type="transmembrane region" description="Helical" evidence="1">
    <location>
        <begin position="37"/>
        <end position="58"/>
    </location>
</feature>
<dbReference type="Proteomes" id="UP000613255">
    <property type="component" value="Unassembled WGS sequence"/>
</dbReference>
<evidence type="ECO:0000313" key="3">
    <source>
        <dbReference type="Proteomes" id="UP000613255"/>
    </source>
</evidence>
<dbReference type="RefSeq" id="WP_198685656.1">
    <property type="nucleotide sequence ID" value="NZ_JAEIJD010000004.1"/>
</dbReference>
<feature type="transmembrane region" description="Helical" evidence="1">
    <location>
        <begin position="93"/>
        <end position="126"/>
    </location>
</feature>
<keyword evidence="1" id="KW-0812">Transmembrane</keyword>
<keyword evidence="1" id="KW-0472">Membrane</keyword>
<sequence length="161" mass="17024">MQKRAQIALGMAVGAVWALGLVGLVQAANWPFLPPPIALPGAFLGPGLVIAALIARLAQRRFFDDQLIDGDAPPPGSPTDIDQRVLMNTLEQAALALLLWPLVAFVLGGAVVLALGGGFVLARLAFWLGYHLSPPLRAFGAAATFYPTLVAVFWAGLVWFL</sequence>
<dbReference type="SUPFAM" id="SSF161084">
    <property type="entry name" value="MAPEG domain-like"/>
    <property type="match status" value="1"/>
</dbReference>
<proteinExistence type="predicted"/>